<evidence type="ECO:0000313" key="2">
    <source>
        <dbReference type="Proteomes" id="UP000053825"/>
    </source>
</evidence>
<dbReference type="AlphaFoldDB" id="A0A0L7R2A7"/>
<gene>
    <name evidence="1" type="ORF">WH47_04605</name>
</gene>
<reference evidence="1 2" key="1">
    <citation type="submission" date="2015-07" db="EMBL/GenBank/DDBJ databases">
        <title>The genome of Habropoda laboriosa.</title>
        <authorList>
            <person name="Pan H."/>
            <person name="Kapheim K."/>
        </authorList>
    </citation>
    <scope>NUCLEOTIDE SEQUENCE [LARGE SCALE GENOMIC DNA]</scope>
    <source>
        <strain evidence="1">0110345459</strain>
    </source>
</reference>
<dbReference type="Proteomes" id="UP000053825">
    <property type="component" value="Unassembled WGS sequence"/>
</dbReference>
<organism evidence="1 2">
    <name type="scientific">Habropoda laboriosa</name>
    <dbReference type="NCBI Taxonomy" id="597456"/>
    <lineage>
        <taxon>Eukaryota</taxon>
        <taxon>Metazoa</taxon>
        <taxon>Ecdysozoa</taxon>
        <taxon>Arthropoda</taxon>
        <taxon>Hexapoda</taxon>
        <taxon>Insecta</taxon>
        <taxon>Pterygota</taxon>
        <taxon>Neoptera</taxon>
        <taxon>Endopterygota</taxon>
        <taxon>Hymenoptera</taxon>
        <taxon>Apocrita</taxon>
        <taxon>Aculeata</taxon>
        <taxon>Apoidea</taxon>
        <taxon>Anthophila</taxon>
        <taxon>Apidae</taxon>
        <taxon>Habropoda</taxon>
    </lineage>
</organism>
<proteinExistence type="predicted"/>
<protein>
    <submittedName>
        <fullName evidence="1">Uncharacterized protein</fullName>
    </submittedName>
</protein>
<keyword evidence="2" id="KW-1185">Reference proteome</keyword>
<evidence type="ECO:0000313" key="1">
    <source>
        <dbReference type="EMBL" id="KOC65015.1"/>
    </source>
</evidence>
<dbReference type="EMBL" id="KQ414666">
    <property type="protein sequence ID" value="KOC65015.1"/>
    <property type="molecule type" value="Genomic_DNA"/>
</dbReference>
<accession>A0A0L7R2A7</accession>
<sequence>MGPESLLLRLVSKEKWGISGASRFSQKTTTTRGRYLEDTLLVKKDVKVNSDSEQRGIGSSIEDVVDERRKGVDGLLSSTSQSEHKEMKDCKTSSDVWQKLEVIVKFLKHLRRCFDALDKLNEMNVVISQEKKA</sequence>
<name>A0A0L7R2A7_9HYME</name>